<dbReference type="EMBL" id="KN847044">
    <property type="protein sequence ID" value="KIW25561.1"/>
    <property type="molecule type" value="Genomic_DNA"/>
</dbReference>
<dbReference type="GO" id="GO:0070628">
    <property type="term" value="F:proteasome binding"/>
    <property type="evidence" value="ECO:0007669"/>
    <property type="project" value="InterPro"/>
</dbReference>
<gene>
    <name evidence="2" type="ORF">PV07_08728</name>
</gene>
<dbReference type="RefSeq" id="XP_016245777.1">
    <property type="nucleotide sequence ID" value="XM_016395921.1"/>
</dbReference>
<evidence type="ECO:0000313" key="3">
    <source>
        <dbReference type="Proteomes" id="UP000054466"/>
    </source>
</evidence>
<dbReference type="PANTHER" id="PTHR32170:SF3">
    <property type="entry name" value="PROTEASOME ACTIVATOR COMPLEX SUBUNIT 4"/>
    <property type="match status" value="1"/>
</dbReference>
<dbReference type="GeneID" id="27347922"/>
<dbReference type="GO" id="GO:0016504">
    <property type="term" value="F:peptidase activator activity"/>
    <property type="evidence" value="ECO:0007669"/>
    <property type="project" value="InterPro"/>
</dbReference>
<organism evidence="2 3">
    <name type="scientific">Cladophialophora immunda</name>
    <dbReference type="NCBI Taxonomy" id="569365"/>
    <lineage>
        <taxon>Eukaryota</taxon>
        <taxon>Fungi</taxon>
        <taxon>Dikarya</taxon>
        <taxon>Ascomycota</taxon>
        <taxon>Pezizomycotina</taxon>
        <taxon>Eurotiomycetes</taxon>
        <taxon>Chaetothyriomycetidae</taxon>
        <taxon>Chaetothyriales</taxon>
        <taxon>Herpotrichiellaceae</taxon>
        <taxon>Cladophialophora</taxon>
    </lineage>
</organism>
<dbReference type="GO" id="GO:0005829">
    <property type="term" value="C:cytosol"/>
    <property type="evidence" value="ECO:0007669"/>
    <property type="project" value="TreeGrafter"/>
</dbReference>
<dbReference type="Pfam" id="PF16507">
    <property type="entry name" value="HEAT_PSME4_mid"/>
    <property type="match status" value="1"/>
</dbReference>
<reference evidence="2 3" key="1">
    <citation type="submission" date="2015-01" db="EMBL/GenBank/DDBJ databases">
        <title>The Genome Sequence of Cladophialophora immunda CBS83496.</title>
        <authorList>
            <consortium name="The Broad Institute Genomics Platform"/>
            <person name="Cuomo C."/>
            <person name="de Hoog S."/>
            <person name="Gorbushina A."/>
            <person name="Stielow B."/>
            <person name="Teixiera M."/>
            <person name="Abouelleil A."/>
            <person name="Chapman S.B."/>
            <person name="Priest M."/>
            <person name="Young S.K."/>
            <person name="Wortman J."/>
            <person name="Nusbaum C."/>
            <person name="Birren B."/>
        </authorList>
    </citation>
    <scope>NUCLEOTIDE SEQUENCE [LARGE SCALE GENOMIC DNA]</scope>
    <source>
        <strain evidence="2 3">CBS 83496</strain>
    </source>
</reference>
<feature type="domain" description="Proteasome activator Blm10 middle HEAT repeats region" evidence="1">
    <location>
        <begin position="201"/>
        <end position="464"/>
    </location>
</feature>
<evidence type="ECO:0000313" key="2">
    <source>
        <dbReference type="EMBL" id="KIW25561.1"/>
    </source>
</evidence>
<dbReference type="AlphaFoldDB" id="A0A0D1ZCV4"/>
<accession>A0A0D1ZCV4</accession>
<dbReference type="OrthoDB" id="17907at2759"/>
<dbReference type="InterPro" id="IPR035309">
    <property type="entry name" value="PSME4"/>
</dbReference>
<keyword evidence="3" id="KW-1185">Reference proteome</keyword>
<dbReference type="Proteomes" id="UP000054466">
    <property type="component" value="Unassembled WGS sequence"/>
</dbReference>
<dbReference type="STRING" id="569365.A0A0D1ZCV4"/>
<sequence>MTLHKKLDWEQMIERLKSPHLGLENNMVQGTFNAFEILFHAQALLDPQDRIAILQRLLPFVDTAHPNKHKGAQVANLISAMVPTAPAPESCPNCQPATIRPMLFKLFVMQNHGYQATANYVQLFSRFAASHLECEHVSFGPHGIFYDKEGGQSFHDPSILEFLPSDFREKRATLAGRITEWIVYSLSPMCETLQPSMLSGLESLIGSVCLLYHPEADPPDILFVSRLLYRVAYSFSLRYYREQTGELRTPPARRLSPELKEKFVLLLRCALFLGVFSLRMAQEDRYSFPISSLSHDSLQLLADLEPDLIVPKALKSFYVSQNSKVDGDAAYMSLYLLQQLSNIMVREKGLRCHAPSLMELTCAGIHPNNTKFTAVVARLVKTTICSFPWLPLAEKGNSDITVDAEHSMQWGNGEMERLYKAGSEVKVPYSEELSDHDESTLLRSATTRVPGFARQFLQKALGFLVQAYRSVDTRQNANFGLARRLGTRCWHVRLDERSLRMPSPAEPRSAQTSHARNCQKVLVDAFALSVELCGENS</sequence>
<name>A0A0D1ZCV4_9EURO</name>
<dbReference type="GO" id="GO:0010499">
    <property type="term" value="P:proteasomal ubiquitin-independent protein catabolic process"/>
    <property type="evidence" value="ECO:0007669"/>
    <property type="project" value="TreeGrafter"/>
</dbReference>
<dbReference type="VEuPathDB" id="FungiDB:PV07_08728"/>
<dbReference type="GO" id="GO:0005634">
    <property type="term" value="C:nucleus"/>
    <property type="evidence" value="ECO:0007669"/>
    <property type="project" value="TreeGrafter"/>
</dbReference>
<protein>
    <recommendedName>
        <fullName evidence="1">Proteasome activator Blm10 middle HEAT repeats region domain-containing protein</fullName>
    </recommendedName>
</protein>
<proteinExistence type="predicted"/>
<dbReference type="PANTHER" id="PTHR32170">
    <property type="entry name" value="PROTEASOME ACTIVATOR COMPLEX SUBUNIT 4"/>
    <property type="match status" value="1"/>
</dbReference>
<dbReference type="InterPro" id="IPR032430">
    <property type="entry name" value="Blm10_mid"/>
</dbReference>
<evidence type="ECO:0000259" key="1">
    <source>
        <dbReference type="Pfam" id="PF16507"/>
    </source>
</evidence>
<dbReference type="HOGENOM" id="CLU_507122_0_0_1"/>